<dbReference type="Proteomes" id="UP000036681">
    <property type="component" value="Unplaced"/>
</dbReference>
<organism evidence="1 2">
    <name type="scientific">Ascaris lumbricoides</name>
    <name type="common">Giant roundworm</name>
    <dbReference type="NCBI Taxonomy" id="6252"/>
    <lineage>
        <taxon>Eukaryota</taxon>
        <taxon>Metazoa</taxon>
        <taxon>Ecdysozoa</taxon>
        <taxon>Nematoda</taxon>
        <taxon>Chromadorea</taxon>
        <taxon>Rhabditida</taxon>
        <taxon>Spirurina</taxon>
        <taxon>Ascaridomorpha</taxon>
        <taxon>Ascaridoidea</taxon>
        <taxon>Ascarididae</taxon>
        <taxon>Ascaris</taxon>
    </lineage>
</organism>
<keyword evidence="1" id="KW-1185">Reference proteome</keyword>
<protein>
    <submittedName>
        <fullName evidence="2">DUF1059 domain-containing protein</fullName>
    </submittedName>
</protein>
<proteinExistence type="predicted"/>
<evidence type="ECO:0000313" key="2">
    <source>
        <dbReference type="WBParaSite" id="ALUE_0001155401-mRNA-1"/>
    </source>
</evidence>
<evidence type="ECO:0000313" key="1">
    <source>
        <dbReference type="Proteomes" id="UP000036681"/>
    </source>
</evidence>
<accession>A0A0M3I486</accession>
<name>A0A0M3I486_ASCLU</name>
<dbReference type="AlphaFoldDB" id="A0A0M3I486"/>
<sequence>MPATEAIPITPHHDGAPCNESIDDFSHSIDTLSDVTPIEKVHTSNATDCGSVCIDVLTHSQYESLFATLADNFCLFFVHCVHFET</sequence>
<reference evidence="2" key="1">
    <citation type="submission" date="2017-02" db="UniProtKB">
        <authorList>
            <consortium name="WormBaseParasite"/>
        </authorList>
    </citation>
    <scope>IDENTIFICATION</scope>
</reference>
<dbReference type="WBParaSite" id="ALUE_0001155401-mRNA-1">
    <property type="protein sequence ID" value="ALUE_0001155401-mRNA-1"/>
    <property type="gene ID" value="ALUE_0001155401"/>
</dbReference>